<protein>
    <submittedName>
        <fullName evidence="1">DUF5994 family protein</fullName>
    </submittedName>
</protein>
<dbReference type="Proteomes" id="UP001056610">
    <property type="component" value="Chromosome"/>
</dbReference>
<gene>
    <name evidence="1" type="ORF">M5I08_17240</name>
</gene>
<sequence length="165" mass="17899">MGTIGDTPYLTTQGHVVADSNYLTGITVRREPRYDAEYSPHQRRVPAHPTGLTPRLRLKPKAHQSGFVDGASWPHSEDLTAELTGSAVVLSVPTGQIDRVIYNMNEWATPPSKFVVGGHRVRLDGYPIEALLGIVGPDLAPDLLGKSGERQQIRAGRVEVLGDLG</sequence>
<dbReference type="Pfam" id="PF19457">
    <property type="entry name" value="DUF5994"/>
    <property type="match status" value="1"/>
</dbReference>
<proteinExistence type="predicted"/>
<accession>A0ABY4QHJ6</accession>
<dbReference type="EMBL" id="CP097320">
    <property type="protein sequence ID" value="UQX09962.1"/>
    <property type="molecule type" value="Genomic_DNA"/>
</dbReference>
<dbReference type="RefSeq" id="WP_249762865.1">
    <property type="nucleotide sequence ID" value="NZ_CAJUXY010000104.1"/>
</dbReference>
<evidence type="ECO:0000313" key="1">
    <source>
        <dbReference type="EMBL" id="UQX09962.1"/>
    </source>
</evidence>
<evidence type="ECO:0000313" key="2">
    <source>
        <dbReference type="Proteomes" id="UP001056610"/>
    </source>
</evidence>
<name>A0ABY4QHJ6_9MYCO</name>
<dbReference type="InterPro" id="IPR046036">
    <property type="entry name" value="DUF5994"/>
</dbReference>
<reference evidence="1" key="1">
    <citation type="submission" date="2022-05" db="EMBL/GenBank/DDBJ databases">
        <title>A methanotrophic Mycobacterium dominates a cave microbial ecosystem.</title>
        <authorList>
            <person name="Van Spanning R.J.M."/>
            <person name="Guan Q."/>
            <person name="Melkonian C."/>
            <person name="Gallant J."/>
            <person name="Polerecky L."/>
            <person name="Flot J.-F."/>
            <person name="Brandt B.W."/>
            <person name="Braster M."/>
            <person name="Iturbe Espinoza P."/>
            <person name="Aerts J."/>
            <person name="Meima-Franke M."/>
            <person name="Piersma S.R."/>
            <person name="Bunduc C."/>
            <person name="Ummels R."/>
            <person name="Pain A."/>
            <person name="Fleming E.J."/>
            <person name="van der Wel N."/>
            <person name="Gherman V.D."/>
            <person name="Sarbu S.M."/>
            <person name="Bodelier P.L.E."/>
            <person name="Bitter W."/>
        </authorList>
    </citation>
    <scope>NUCLEOTIDE SEQUENCE</scope>
    <source>
        <strain evidence="1">Sulfur Cave</strain>
    </source>
</reference>
<keyword evidence="2" id="KW-1185">Reference proteome</keyword>
<organism evidence="1 2">
    <name type="scientific">Candidatus Mycobacterium methanotrophicum</name>
    <dbReference type="NCBI Taxonomy" id="2943498"/>
    <lineage>
        <taxon>Bacteria</taxon>
        <taxon>Bacillati</taxon>
        <taxon>Actinomycetota</taxon>
        <taxon>Actinomycetes</taxon>
        <taxon>Mycobacteriales</taxon>
        <taxon>Mycobacteriaceae</taxon>
        <taxon>Mycobacterium</taxon>
    </lineage>
</organism>